<keyword evidence="2" id="KW-1185">Reference proteome</keyword>
<gene>
    <name evidence="1" type="ORF">C8N29_1372</name>
</gene>
<organism evidence="1 2">
    <name type="scientific">Agitococcus lubricus</name>
    <dbReference type="NCBI Taxonomy" id="1077255"/>
    <lineage>
        <taxon>Bacteria</taxon>
        <taxon>Pseudomonadati</taxon>
        <taxon>Pseudomonadota</taxon>
        <taxon>Gammaproteobacteria</taxon>
        <taxon>Moraxellales</taxon>
        <taxon>Moraxellaceae</taxon>
        <taxon>Agitococcus</taxon>
    </lineage>
</organism>
<proteinExistence type="predicted"/>
<reference evidence="1 2" key="1">
    <citation type="submission" date="2018-04" db="EMBL/GenBank/DDBJ databases">
        <title>Genomic Encyclopedia of Archaeal and Bacterial Type Strains, Phase II (KMG-II): from individual species to whole genera.</title>
        <authorList>
            <person name="Goeker M."/>
        </authorList>
    </citation>
    <scope>NUCLEOTIDE SEQUENCE [LARGE SCALE GENOMIC DNA]</scope>
    <source>
        <strain evidence="1 2">DSM 5822</strain>
    </source>
</reference>
<dbReference type="OrthoDB" id="7073652at2"/>
<comment type="caution">
    <text evidence="1">The sequence shown here is derived from an EMBL/GenBank/DDBJ whole genome shotgun (WGS) entry which is preliminary data.</text>
</comment>
<dbReference type="Proteomes" id="UP000244223">
    <property type="component" value="Unassembled WGS sequence"/>
</dbReference>
<name>A0A2T5IRV0_9GAMM</name>
<accession>A0A2T5IRV0</accession>
<sequence>MYPSLANQLFIHDHNSYFSLLHSDNGLISEWLNRHKETILSDLLLEKSLRRLLAKEDQEVNKLYDLVITLIAKYETSKNGRFSLFIVELDSLITRHTQLETEQIELLFNAIFLALSHSLEDRLLILVDKNFQEISQHLRLTKCLEKKFSTIEQTSQRISQELLQLNINRRWKINGTTLQQYINNFLNELLSYRCDNTKNYGFFYGLCFVKNFLKHENLMYLDFLELLILKLERELSDIHSMTFHGTELLLGALDRFPFIHLITTHYSKHLASLSPIDDLILFRILLDAKKDSQLQQIWTLMLNPLCLAIDAERLVELKNEHHILKDKLRVECERLQLDWLDSAFDYLFKVSSSLLDHNHITRLIEPNIHSFVIKISEGLTDNYGIIKLRDQLVGVFLCAHYASLVSTDILSCKNRFRYEMSMQLDYTSHLSVWKKYKQISLALAQLDINIEKIPSVNLAKVQNIFKELDPVILDAIHTNTLWWPKSLNIDTFAQDYHGCRQEDLALLLIKLFIYKKTFSTKSINYLIAYLSSHLNLTNQVSSYAKIRKILSSIYDQLSTEPHVTEFSKLISQLLSRLHEATAAKNLPIHLTEIIENTTNSGTKSFANTLREHPEWTPPNGNEQAWQLGKQDNLWLLRKISQVFSLGLNNSQQHLFWWFSLGVAKHIRNVPLKFLSANLNALSQALFDALSSDEALAILNIIKALYRSSFGIETDIYENSPDMYVPSMLSSKVWQQVFRTPSNKHLLFQKHFKALVGCAPPLLETVAEQLPMRLTNYGDEEYAWQQLYPHYYALIETHGSVVIEETWHEWLNAISHQLPTGAGTFWLSSLTYALEPMRQIGLAIQLRKNQDKVREHMAVKIADERIQVNEAAGLRPALLSSLLQKISLHLMTDSPSLAALNIGRYLVFEGNNIYNFSTRTWRLLWLGLDESLRPHLNKTEAHALDIWTSQWLAMTDLLPKVKNFSNTLFNNKQLSFADSYDEEMQWREVISGILASALTANAAPYNGGRLAQRLALSCSIFARENPASWNERRLGLEQVYDLIKDPILRGRLTDRHSQIATVLFNRERLLEAGDLQPTHQYSLMFSEFNWAKHLWRFASLTRQLDEGRIGASYDDSIIANLNHDLPPNSTQVTQIGEQMKQAFAFEIGHELVKKRWLSNQKLPLNKGQSTSLKLILCLAPLQDLLPAQVIRAQISHYINFGFHHENTATNLEYFSVFFENLKKDRLSNHLSELVLDRLYEHCVSVLCANRISHQRIFISKEIRLGHTEHKTELTDLFMAHWSVFMRYHQGDLDIRRAIEVLKTEFFNNEWAVIKESISLIIKQMIKHASNTEQKFLNELSNVALNVQESVQ</sequence>
<evidence type="ECO:0000313" key="1">
    <source>
        <dbReference type="EMBL" id="PTQ86565.1"/>
    </source>
</evidence>
<dbReference type="RefSeq" id="WP_107867083.1">
    <property type="nucleotide sequence ID" value="NZ_QAON01000037.1"/>
</dbReference>
<dbReference type="EMBL" id="QAON01000037">
    <property type="protein sequence ID" value="PTQ86565.1"/>
    <property type="molecule type" value="Genomic_DNA"/>
</dbReference>
<protein>
    <submittedName>
        <fullName evidence="1">Uncharacterized protein</fullName>
    </submittedName>
</protein>
<evidence type="ECO:0000313" key="2">
    <source>
        <dbReference type="Proteomes" id="UP000244223"/>
    </source>
</evidence>